<sequence>DRHPTAGPAHPRRAHHRAEGAADRDRPGDARDGGRRRDPAR</sequence>
<feature type="region of interest" description="Disordered" evidence="1">
    <location>
        <begin position="1"/>
        <end position="41"/>
    </location>
</feature>
<evidence type="ECO:0000256" key="1">
    <source>
        <dbReference type="SAM" id="MobiDB-lite"/>
    </source>
</evidence>
<evidence type="ECO:0000313" key="2">
    <source>
        <dbReference type="EMBL" id="CAA9448909.1"/>
    </source>
</evidence>
<organism evidence="2">
    <name type="scientific">uncultured Pseudonocardia sp</name>
    <dbReference type="NCBI Taxonomy" id="211455"/>
    <lineage>
        <taxon>Bacteria</taxon>
        <taxon>Bacillati</taxon>
        <taxon>Actinomycetota</taxon>
        <taxon>Actinomycetes</taxon>
        <taxon>Pseudonocardiales</taxon>
        <taxon>Pseudonocardiaceae</taxon>
        <taxon>Pseudonocardia</taxon>
        <taxon>environmental samples</taxon>
    </lineage>
</organism>
<dbReference type="EMBL" id="CADCUS010000630">
    <property type="protein sequence ID" value="CAA9448909.1"/>
    <property type="molecule type" value="Genomic_DNA"/>
</dbReference>
<reference evidence="2" key="1">
    <citation type="submission" date="2020-02" db="EMBL/GenBank/DDBJ databases">
        <authorList>
            <person name="Meier V. D."/>
        </authorList>
    </citation>
    <scope>NUCLEOTIDE SEQUENCE</scope>
    <source>
        <strain evidence="2">AVDCRST_MAG66</strain>
    </source>
</reference>
<accession>A0A6J4QM64</accession>
<proteinExistence type="predicted"/>
<feature type="non-terminal residue" evidence="2">
    <location>
        <position position="41"/>
    </location>
</feature>
<name>A0A6J4QM64_9PSEU</name>
<dbReference type="AlphaFoldDB" id="A0A6J4QM64"/>
<gene>
    <name evidence="2" type="ORF">AVDCRST_MAG66-4676</name>
</gene>
<feature type="compositionally biased region" description="Basic and acidic residues" evidence="1">
    <location>
        <begin position="17"/>
        <end position="41"/>
    </location>
</feature>
<feature type="non-terminal residue" evidence="2">
    <location>
        <position position="1"/>
    </location>
</feature>
<protein>
    <submittedName>
        <fullName evidence="2">Uncharacterized protein</fullName>
    </submittedName>
</protein>